<sequence length="100" mass="10053">MSALVGHALEGAAQVLFVGLLLGAGLPAVFALGIRALAWGDGGDAEVVQGRPQPMGRLLAYVCFALVGLGVLLGLAVIVGGGFGVELGLEGMVPTVRREE</sequence>
<keyword evidence="1" id="KW-0812">Transmembrane</keyword>
<keyword evidence="3" id="KW-1185">Reference proteome</keyword>
<keyword evidence="1" id="KW-1133">Transmembrane helix</keyword>
<evidence type="ECO:0000313" key="3">
    <source>
        <dbReference type="Proteomes" id="UP000315133"/>
    </source>
</evidence>
<gene>
    <name evidence="2" type="ORF">FB476_2778</name>
</gene>
<feature type="transmembrane region" description="Helical" evidence="1">
    <location>
        <begin position="58"/>
        <end position="83"/>
    </location>
</feature>
<dbReference type="AlphaFoldDB" id="A0A543K7J8"/>
<evidence type="ECO:0000313" key="2">
    <source>
        <dbReference type="EMBL" id="TQM91059.1"/>
    </source>
</evidence>
<accession>A0A543K7J8</accession>
<dbReference type="Proteomes" id="UP000315133">
    <property type="component" value="Unassembled WGS sequence"/>
</dbReference>
<evidence type="ECO:0000256" key="1">
    <source>
        <dbReference type="SAM" id="Phobius"/>
    </source>
</evidence>
<feature type="transmembrane region" description="Helical" evidence="1">
    <location>
        <begin position="12"/>
        <end position="37"/>
    </location>
</feature>
<protein>
    <submittedName>
        <fullName evidence="2">Uncharacterized protein</fullName>
    </submittedName>
</protein>
<comment type="caution">
    <text evidence="2">The sequence shown here is derived from an EMBL/GenBank/DDBJ whole genome shotgun (WGS) entry which is preliminary data.</text>
</comment>
<name>A0A543K7J8_9MICO</name>
<organism evidence="2 3">
    <name type="scientific">Ornithinimicrobium humiphilum</name>
    <dbReference type="NCBI Taxonomy" id="125288"/>
    <lineage>
        <taxon>Bacteria</taxon>
        <taxon>Bacillati</taxon>
        <taxon>Actinomycetota</taxon>
        <taxon>Actinomycetes</taxon>
        <taxon>Micrococcales</taxon>
        <taxon>Ornithinimicrobiaceae</taxon>
        <taxon>Ornithinimicrobium</taxon>
    </lineage>
</organism>
<proteinExistence type="predicted"/>
<dbReference type="RefSeq" id="WP_202877041.1">
    <property type="nucleotide sequence ID" value="NZ_BAAAIL010000001.1"/>
</dbReference>
<reference evidence="2 3" key="1">
    <citation type="submission" date="2019-06" db="EMBL/GenBank/DDBJ databases">
        <title>Sequencing the genomes of 1000 actinobacteria strains.</title>
        <authorList>
            <person name="Klenk H.-P."/>
        </authorList>
    </citation>
    <scope>NUCLEOTIDE SEQUENCE [LARGE SCALE GENOMIC DNA]</scope>
    <source>
        <strain evidence="2 3">DSM 12362</strain>
    </source>
</reference>
<dbReference type="EMBL" id="VFPU01000002">
    <property type="protein sequence ID" value="TQM91059.1"/>
    <property type="molecule type" value="Genomic_DNA"/>
</dbReference>
<keyword evidence="1" id="KW-0472">Membrane</keyword>